<organism evidence="7 8">
    <name type="scientific">Neoroseomonas soli</name>
    <dbReference type="NCBI Taxonomy" id="1081025"/>
    <lineage>
        <taxon>Bacteria</taxon>
        <taxon>Pseudomonadati</taxon>
        <taxon>Pseudomonadota</taxon>
        <taxon>Alphaproteobacteria</taxon>
        <taxon>Acetobacterales</taxon>
        <taxon>Acetobacteraceae</taxon>
        <taxon>Neoroseomonas</taxon>
    </lineage>
</organism>
<keyword evidence="3 6" id="KW-0812">Transmembrane</keyword>
<evidence type="ECO:0000313" key="7">
    <source>
        <dbReference type="EMBL" id="MBR0673590.1"/>
    </source>
</evidence>
<feature type="transmembrane region" description="Helical" evidence="6">
    <location>
        <begin position="42"/>
        <end position="64"/>
    </location>
</feature>
<evidence type="ECO:0000256" key="5">
    <source>
        <dbReference type="ARBA" id="ARBA00023136"/>
    </source>
</evidence>
<dbReference type="PANTHER" id="PTHR31632:SF2">
    <property type="entry name" value="PLASMA MEMBRANE IRON PERMEASE"/>
    <property type="match status" value="1"/>
</dbReference>
<dbReference type="GO" id="GO:0033573">
    <property type="term" value="C:high-affinity iron permease complex"/>
    <property type="evidence" value="ECO:0007669"/>
    <property type="project" value="InterPro"/>
</dbReference>
<evidence type="ECO:0000256" key="2">
    <source>
        <dbReference type="ARBA" id="ARBA00008333"/>
    </source>
</evidence>
<keyword evidence="5 6" id="KW-0472">Membrane</keyword>
<keyword evidence="8" id="KW-1185">Reference proteome</keyword>
<feature type="transmembrane region" description="Helical" evidence="6">
    <location>
        <begin position="12"/>
        <end position="30"/>
    </location>
</feature>
<feature type="transmembrane region" description="Helical" evidence="6">
    <location>
        <begin position="234"/>
        <end position="252"/>
    </location>
</feature>
<name>A0A9X9X2G1_9PROT</name>
<dbReference type="AlphaFoldDB" id="A0A9X9X2G1"/>
<evidence type="ECO:0000256" key="6">
    <source>
        <dbReference type="SAM" id="Phobius"/>
    </source>
</evidence>
<comment type="caution">
    <text evidence="7">The sequence shown here is derived from an EMBL/GenBank/DDBJ whole genome shotgun (WGS) entry which is preliminary data.</text>
</comment>
<reference evidence="7" key="2">
    <citation type="journal article" date="2021" name="Syst. Appl. Microbiol.">
        <title>Roseomonas hellenica sp. nov., isolated from roots of wild-growing Alkanna tinctoria.</title>
        <authorList>
            <person name="Rat A."/>
            <person name="Naranjo H.D."/>
            <person name="Lebbe L."/>
            <person name="Cnockaert M."/>
            <person name="Krigas N."/>
            <person name="Grigoriadou K."/>
            <person name="Maloupa E."/>
            <person name="Willems A."/>
        </authorList>
    </citation>
    <scope>NUCLEOTIDE SEQUENCE</scope>
    <source>
        <strain evidence="7">LMG 31231</strain>
    </source>
</reference>
<evidence type="ECO:0000256" key="3">
    <source>
        <dbReference type="ARBA" id="ARBA00022692"/>
    </source>
</evidence>
<dbReference type="RefSeq" id="WP_211863993.1">
    <property type="nucleotide sequence ID" value="NZ_JAAEDM010000078.1"/>
</dbReference>
<feature type="transmembrane region" description="Helical" evidence="6">
    <location>
        <begin position="70"/>
        <end position="91"/>
    </location>
</feature>
<dbReference type="Pfam" id="PF03239">
    <property type="entry name" value="FTR1"/>
    <property type="match status" value="1"/>
</dbReference>
<feature type="transmembrane region" description="Helical" evidence="6">
    <location>
        <begin position="112"/>
        <end position="130"/>
    </location>
</feature>
<reference evidence="7" key="1">
    <citation type="submission" date="2020-01" db="EMBL/GenBank/DDBJ databases">
        <authorList>
            <person name="Rat A."/>
        </authorList>
    </citation>
    <scope>NUCLEOTIDE SEQUENCE</scope>
    <source>
        <strain evidence="7">LMG 31231</strain>
    </source>
</reference>
<proteinExistence type="inferred from homology"/>
<dbReference type="PANTHER" id="PTHR31632">
    <property type="entry name" value="IRON TRANSPORTER FTH1"/>
    <property type="match status" value="1"/>
</dbReference>
<evidence type="ECO:0000256" key="1">
    <source>
        <dbReference type="ARBA" id="ARBA00004141"/>
    </source>
</evidence>
<comment type="similarity">
    <text evidence="2">Belongs to the oxidase-dependent Fe transporter (OFeT) (TC 9.A.10.1) family.</text>
</comment>
<feature type="transmembrane region" description="Helical" evidence="6">
    <location>
        <begin position="182"/>
        <end position="202"/>
    </location>
</feature>
<accession>A0A9X9X2G1</accession>
<evidence type="ECO:0000313" key="8">
    <source>
        <dbReference type="Proteomes" id="UP001138751"/>
    </source>
</evidence>
<gene>
    <name evidence="7" type="ORF">GXW76_20630</name>
</gene>
<dbReference type="GO" id="GO:0015093">
    <property type="term" value="F:ferrous iron transmembrane transporter activity"/>
    <property type="evidence" value="ECO:0007669"/>
    <property type="project" value="TreeGrafter"/>
</dbReference>
<evidence type="ECO:0000256" key="4">
    <source>
        <dbReference type="ARBA" id="ARBA00022989"/>
    </source>
</evidence>
<protein>
    <submittedName>
        <fullName evidence="7">Iron permease FTR1</fullName>
    </submittedName>
</protein>
<dbReference type="Proteomes" id="UP001138751">
    <property type="component" value="Unassembled WGS sequence"/>
</dbReference>
<dbReference type="EMBL" id="JAAEDM010000078">
    <property type="protein sequence ID" value="MBR0673590.1"/>
    <property type="molecule type" value="Genomic_DNA"/>
</dbReference>
<sequence>MISSSVDAGLILFREGLEAILVLAALAAFLKRAAPERVGHLGWGAAAGVGASMLAAVAFMAWRGGDHDDSIEGIACLLAAGLMLWTGGWLARRSDPRAWSADLRRRAEAAIASRRVGLAVGAIGFLAIFREGAETILFLTALLREAPSPAALLPGLGVAAVVLAGVWVAITRLAVRLPLRPLFLGTSVFLLLMAVRLAAAAVQEFQEQTLIPFDPLNLPGWAEALGLPGNIEQAAAMVIVVLLALPALVAGLRANGQAAA</sequence>
<keyword evidence="4 6" id="KW-1133">Transmembrane helix</keyword>
<dbReference type="InterPro" id="IPR004923">
    <property type="entry name" value="FTR1/Fip1/EfeU"/>
</dbReference>
<feature type="transmembrane region" description="Helical" evidence="6">
    <location>
        <begin position="150"/>
        <end position="170"/>
    </location>
</feature>
<comment type="subcellular location">
    <subcellularLocation>
        <location evidence="1">Membrane</location>
        <topology evidence="1">Multi-pass membrane protein</topology>
    </subcellularLocation>
</comment>